<dbReference type="PROSITE" id="PS51000">
    <property type="entry name" value="HTH_DEOR_2"/>
    <property type="match status" value="1"/>
</dbReference>
<dbReference type="Gene3D" id="1.10.10.10">
    <property type="entry name" value="Winged helix-like DNA-binding domain superfamily/Winged helix DNA-binding domain"/>
    <property type="match status" value="1"/>
</dbReference>
<keyword evidence="1" id="KW-0805">Transcription regulation</keyword>
<dbReference type="Proteomes" id="UP000036196">
    <property type="component" value="Unassembled WGS sequence"/>
</dbReference>
<gene>
    <name evidence="5" type="ORF">ABW06_09100</name>
</gene>
<dbReference type="GO" id="GO:0003677">
    <property type="term" value="F:DNA binding"/>
    <property type="evidence" value="ECO:0007669"/>
    <property type="project" value="UniProtKB-KW"/>
</dbReference>
<dbReference type="SMART" id="SM01134">
    <property type="entry name" value="DeoRC"/>
    <property type="match status" value="1"/>
</dbReference>
<evidence type="ECO:0000259" key="4">
    <source>
        <dbReference type="PROSITE" id="PS51000"/>
    </source>
</evidence>
<dbReference type="PANTHER" id="PTHR30363">
    <property type="entry name" value="HTH-TYPE TRANSCRIPTIONAL REGULATOR SRLR-RELATED"/>
    <property type="match status" value="1"/>
</dbReference>
<dbReference type="Gene3D" id="3.40.50.1360">
    <property type="match status" value="1"/>
</dbReference>
<dbReference type="GO" id="GO:0003700">
    <property type="term" value="F:DNA-binding transcription factor activity"/>
    <property type="evidence" value="ECO:0007669"/>
    <property type="project" value="InterPro"/>
</dbReference>
<dbReference type="InterPro" id="IPR036390">
    <property type="entry name" value="WH_DNA-bd_sf"/>
</dbReference>
<keyword evidence="6" id="KW-1185">Reference proteome</keyword>
<evidence type="ECO:0000313" key="5">
    <source>
        <dbReference type="EMBL" id="KMK14478.1"/>
    </source>
</evidence>
<dbReference type="PANTHER" id="PTHR30363:SF44">
    <property type="entry name" value="AGA OPERON TRANSCRIPTIONAL REPRESSOR-RELATED"/>
    <property type="match status" value="1"/>
</dbReference>
<evidence type="ECO:0000256" key="2">
    <source>
        <dbReference type="ARBA" id="ARBA00023125"/>
    </source>
</evidence>
<sequence length="256" mass="27177">MLEETRLHRICALLSTLNRVSTEQIVQHLGVSRETVRRDVLKLEAMGALRRVHGGIVSTAQQAEPPLSVRNTVREKEKRDIARAAVQLLTPGQTLFIDAGSTTSLLADELLSMPGLTIITNSLNVALKLSGAETTLEHEVILLGGSMGPSQQATCGELTVSEINRYRADVALLSPVGVSARDGASSFAHREAAVAGAMVACAKTRIILADSSKIGVTSRVIYAPTPDIDMVITDAAGAGLAEWQRLHNSGPQTIIA</sequence>
<dbReference type="InterPro" id="IPR018356">
    <property type="entry name" value="Tscrpt_reg_HTH_DeoR_CS"/>
</dbReference>
<dbReference type="InterPro" id="IPR014036">
    <property type="entry name" value="DeoR-like_C"/>
</dbReference>
<accession>A0A089PRT6</accession>
<evidence type="ECO:0000313" key="6">
    <source>
        <dbReference type="Proteomes" id="UP000036196"/>
    </source>
</evidence>
<dbReference type="InterPro" id="IPR001034">
    <property type="entry name" value="DeoR_HTH"/>
</dbReference>
<reference evidence="5 6" key="1">
    <citation type="submission" date="2015-05" db="EMBL/GenBank/DDBJ databases">
        <title>Genome sequences of Pluralibacter gergoviae.</title>
        <authorList>
            <person name="Greninger A.L."/>
            <person name="Miller S."/>
        </authorList>
    </citation>
    <scope>NUCLEOTIDE SEQUENCE [LARGE SCALE GENOMIC DNA]</scope>
    <source>
        <strain evidence="5 6">JS81F13</strain>
    </source>
</reference>
<name>A0A089PRT6_PLUGE</name>
<dbReference type="PROSITE" id="PS00894">
    <property type="entry name" value="HTH_DEOR_1"/>
    <property type="match status" value="1"/>
</dbReference>
<dbReference type="RefSeq" id="WP_043085755.1">
    <property type="nucleotide sequence ID" value="NZ_CACVCI010000001.1"/>
</dbReference>
<protein>
    <submittedName>
        <fullName evidence="5">Alkaline phosphatase</fullName>
    </submittedName>
</protein>
<dbReference type="InterPro" id="IPR036388">
    <property type="entry name" value="WH-like_DNA-bd_sf"/>
</dbReference>
<dbReference type="EMBL" id="LDZF01000007">
    <property type="protein sequence ID" value="KMK14478.1"/>
    <property type="molecule type" value="Genomic_DNA"/>
</dbReference>
<keyword evidence="3" id="KW-0804">Transcription</keyword>
<organism evidence="5 6">
    <name type="scientific">Pluralibacter gergoviae</name>
    <name type="common">Enterobacter gergoviae</name>
    <dbReference type="NCBI Taxonomy" id="61647"/>
    <lineage>
        <taxon>Bacteria</taxon>
        <taxon>Pseudomonadati</taxon>
        <taxon>Pseudomonadota</taxon>
        <taxon>Gammaproteobacteria</taxon>
        <taxon>Enterobacterales</taxon>
        <taxon>Enterobacteriaceae</taxon>
        <taxon>Pluralibacter</taxon>
    </lineage>
</organism>
<dbReference type="Pfam" id="PF00455">
    <property type="entry name" value="DeoRC"/>
    <property type="match status" value="1"/>
</dbReference>
<dbReference type="SUPFAM" id="SSF46785">
    <property type="entry name" value="Winged helix' DNA-binding domain"/>
    <property type="match status" value="1"/>
</dbReference>
<feature type="domain" description="HTH deoR-type" evidence="4">
    <location>
        <begin position="3"/>
        <end position="58"/>
    </location>
</feature>
<dbReference type="KEGG" id="pge:LG71_23605"/>
<comment type="caution">
    <text evidence="5">The sequence shown here is derived from an EMBL/GenBank/DDBJ whole genome shotgun (WGS) entry which is preliminary data.</text>
</comment>
<evidence type="ECO:0000256" key="1">
    <source>
        <dbReference type="ARBA" id="ARBA00023015"/>
    </source>
</evidence>
<dbReference type="STRING" id="61647.LG71_23605"/>
<dbReference type="PRINTS" id="PR00037">
    <property type="entry name" value="HTHLACR"/>
</dbReference>
<dbReference type="Pfam" id="PF08220">
    <property type="entry name" value="HTH_DeoR"/>
    <property type="match status" value="1"/>
</dbReference>
<dbReference type="SUPFAM" id="SSF100950">
    <property type="entry name" value="NagB/RpiA/CoA transferase-like"/>
    <property type="match status" value="1"/>
</dbReference>
<dbReference type="InterPro" id="IPR050313">
    <property type="entry name" value="Carb_Metab_HTH_regulators"/>
</dbReference>
<dbReference type="PATRIC" id="fig|61647.13.peg.3029"/>
<dbReference type="AlphaFoldDB" id="A0A089PRT6"/>
<evidence type="ECO:0000256" key="3">
    <source>
        <dbReference type="ARBA" id="ARBA00023163"/>
    </source>
</evidence>
<dbReference type="eggNOG" id="COG1349">
    <property type="taxonomic scope" value="Bacteria"/>
</dbReference>
<dbReference type="SMART" id="SM00420">
    <property type="entry name" value="HTH_DEOR"/>
    <property type="match status" value="1"/>
</dbReference>
<keyword evidence="2" id="KW-0238">DNA-binding</keyword>
<proteinExistence type="predicted"/>
<dbReference type="InterPro" id="IPR037171">
    <property type="entry name" value="NagB/RpiA_transferase-like"/>
</dbReference>